<evidence type="ECO:0000313" key="1">
    <source>
        <dbReference type="EMBL" id="KAI4374385.1"/>
    </source>
</evidence>
<sequence length="442" mass="48104">MELLWQDGQVVVKSQRSPRKPHDHSVNLSPSVAAAVRGGSPAPVGDPLLLQHHHQQQLEDAVNNNHLFIQEDEMSSWLFSDFCSDLLLPSAPVVTSSVPSCPLPALPPPKRLDSFGHFSRPNPLADEATVVDSSDTPMATRASEDATRVGAQFASPVVRAASSRDQAGTSPSSASSASADPIPSTKTEDVACPPKVAEDGAPEERKRKARDCDWSNDGEDVEPVLNDDKRVSRGSSSTKRSRAAEVHNQSERRRRDRINEKMRALQELIPHCNKADKASMLDEAIGYLKSLQMQVQMMSMGCGMMPMMFPGMQQYIPHTGMGMNRPMIPFPNVFNSSTLPTASVGPHMGPGSRFPAFQMSPRIPAPDPSRILHSSQSDATLSSSSLQNSNLPRMPGFMDPYQNFFGLPHMHFHFQLSQASTSSSAKPTTSKAGETSQKESPD</sequence>
<gene>
    <name evidence="1" type="ORF">MLD38_012387</name>
</gene>
<organism evidence="1 2">
    <name type="scientific">Melastoma candidum</name>
    <dbReference type="NCBI Taxonomy" id="119954"/>
    <lineage>
        <taxon>Eukaryota</taxon>
        <taxon>Viridiplantae</taxon>
        <taxon>Streptophyta</taxon>
        <taxon>Embryophyta</taxon>
        <taxon>Tracheophyta</taxon>
        <taxon>Spermatophyta</taxon>
        <taxon>Magnoliopsida</taxon>
        <taxon>eudicotyledons</taxon>
        <taxon>Gunneridae</taxon>
        <taxon>Pentapetalae</taxon>
        <taxon>rosids</taxon>
        <taxon>malvids</taxon>
        <taxon>Myrtales</taxon>
        <taxon>Melastomataceae</taxon>
        <taxon>Melastomatoideae</taxon>
        <taxon>Melastomateae</taxon>
        <taxon>Melastoma</taxon>
    </lineage>
</organism>
<reference evidence="2" key="1">
    <citation type="journal article" date="2023" name="Front. Plant Sci.">
        <title>Chromosomal-level genome assembly of Melastoma candidum provides insights into trichome evolution.</title>
        <authorList>
            <person name="Zhong Y."/>
            <person name="Wu W."/>
            <person name="Sun C."/>
            <person name="Zou P."/>
            <person name="Liu Y."/>
            <person name="Dai S."/>
            <person name="Zhou R."/>
        </authorList>
    </citation>
    <scope>NUCLEOTIDE SEQUENCE [LARGE SCALE GENOMIC DNA]</scope>
</reference>
<accession>A0ACB9R654</accession>
<name>A0ACB9R654_9MYRT</name>
<dbReference type="EMBL" id="CM042883">
    <property type="protein sequence ID" value="KAI4374385.1"/>
    <property type="molecule type" value="Genomic_DNA"/>
</dbReference>
<evidence type="ECO:0000313" key="2">
    <source>
        <dbReference type="Proteomes" id="UP001057402"/>
    </source>
</evidence>
<dbReference type="Proteomes" id="UP001057402">
    <property type="component" value="Chromosome 4"/>
</dbReference>
<keyword evidence="2" id="KW-1185">Reference proteome</keyword>
<proteinExistence type="predicted"/>
<protein>
    <submittedName>
        <fullName evidence="1">Uncharacterized protein</fullName>
    </submittedName>
</protein>
<comment type="caution">
    <text evidence="1">The sequence shown here is derived from an EMBL/GenBank/DDBJ whole genome shotgun (WGS) entry which is preliminary data.</text>
</comment>